<dbReference type="Proteomes" id="UP000016933">
    <property type="component" value="Unassembled WGS sequence"/>
</dbReference>
<dbReference type="EMBL" id="KB446548">
    <property type="protein sequence ID" value="EME38076.1"/>
    <property type="molecule type" value="Genomic_DNA"/>
</dbReference>
<evidence type="ECO:0000313" key="2">
    <source>
        <dbReference type="EMBL" id="EME38076.1"/>
    </source>
</evidence>
<evidence type="ECO:0000313" key="3">
    <source>
        <dbReference type="Proteomes" id="UP000016933"/>
    </source>
</evidence>
<evidence type="ECO:0000256" key="1">
    <source>
        <dbReference type="SAM" id="MobiDB-lite"/>
    </source>
</evidence>
<feature type="compositionally biased region" description="Polar residues" evidence="1">
    <location>
        <begin position="16"/>
        <end position="30"/>
    </location>
</feature>
<proteinExistence type="predicted"/>
<dbReference type="eggNOG" id="ENOG502RI0I">
    <property type="taxonomic scope" value="Eukaryota"/>
</dbReference>
<keyword evidence="3" id="KW-1185">Reference proteome</keyword>
<dbReference type="HOGENOM" id="CLU_622602_0_0_1"/>
<reference evidence="2 3" key="2">
    <citation type="journal article" date="2012" name="PLoS Pathog.">
        <title>Diverse lifestyles and strategies of plant pathogenesis encoded in the genomes of eighteen Dothideomycetes fungi.</title>
        <authorList>
            <person name="Ohm R.A."/>
            <person name="Feau N."/>
            <person name="Henrissat B."/>
            <person name="Schoch C.L."/>
            <person name="Horwitz B.A."/>
            <person name="Barry K.W."/>
            <person name="Condon B.J."/>
            <person name="Copeland A.C."/>
            <person name="Dhillon B."/>
            <person name="Glaser F."/>
            <person name="Hesse C.N."/>
            <person name="Kosti I."/>
            <person name="LaButti K."/>
            <person name="Lindquist E.A."/>
            <person name="Lucas S."/>
            <person name="Salamov A.A."/>
            <person name="Bradshaw R.E."/>
            <person name="Ciuffetti L."/>
            <person name="Hamelin R.C."/>
            <person name="Kema G.H.J."/>
            <person name="Lawrence C."/>
            <person name="Scott J.A."/>
            <person name="Spatafora J.W."/>
            <person name="Turgeon B.G."/>
            <person name="de Wit P.J.G.M."/>
            <person name="Zhong S."/>
            <person name="Goodwin S.B."/>
            <person name="Grigoriev I.V."/>
        </authorList>
    </citation>
    <scope>NUCLEOTIDE SEQUENCE [LARGE SCALE GENOMIC DNA]</scope>
    <source>
        <strain evidence="3">NZE10 / CBS 128990</strain>
    </source>
</reference>
<gene>
    <name evidence="2" type="ORF">DOTSEDRAFT_39618</name>
</gene>
<protein>
    <submittedName>
        <fullName evidence="2">Uncharacterized protein</fullName>
    </submittedName>
</protein>
<reference evidence="3" key="1">
    <citation type="journal article" date="2012" name="PLoS Genet.">
        <title>The genomes of the fungal plant pathogens Cladosporium fulvum and Dothistroma septosporum reveal adaptation to different hosts and lifestyles but also signatures of common ancestry.</title>
        <authorList>
            <person name="de Wit P.J.G.M."/>
            <person name="van der Burgt A."/>
            <person name="Oekmen B."/>
            <person name="Stergiopoulos I."/>
            <person name="Abd-Elsalam K.A."/>
            <person name="Aerts A.L."/>
            <person name="Bahkali A.H."/>
            <person name="Beenen H.G."/>
            <person name="Chettri P."/>
            <person name="Cox M.P."/>
            <person name="Datema E."/>
            <person name="de Vries R.P."/>
            <person name="Dhillon B."/>
            <person name="Ganley A.R."/>
            <person name="Griffiths S.A."/>
            <person name="Guo Y."/>
            <person name="Hamelin R.C."/>
            <person name="Henrissat B."/>
            <person name="Kabir M.S."/>
            <person name="Jashni M.K."/>
            <person name="Kema G."/>
            <person name="Klaubauf S."/>
            <person name="Lapidus A."/>
            <person name="Levasseur A."/>
            <person name="Lindquist E."/>
            <person name="Mehrabi R."/>
            <person name="Ohm R.A."/>
            <person name="Owen T.J."/>
            <person name="Salamov A."/>
            <person name="Schwelm A."/>
            <person name="Schijlen E."/>
            <person name="Sun H."/>
            <person name="van den Burg H.A."/>
            <person name="van Ham R.C.H.J."/>
            <person name="Zhang S."/>
            <person name="Goodwin S.B."/>
            <person name="Grigoriev I.V."/>
            <person name="Collemare J."/>
            <person name="Bradshaw R.E."/>
        </authorList>
    </citation>
    <scope>NUCLEOTIDE SEQUENCE [LARGE SCALE GENOMIC DNA]</scope>
    <source>
        <strain evidence="3">NZE10 / CBS 128990</strain>
    </source>
</reference>
<organism evidence="2 3">
    <name type="scientific">Dothistroma septosporum (strain NZE10 / CBS 128990)</name>
    <name type="common">Red band needle blight fungus</name>
    <name type="synonym">Mycosphaerella pini</name>
    <dbReference type="NCBI Taxonomy" id="675120"/>
    <lineage>
        <taxon>Eukaryota</taxon>
        <taxon>Fungi</taxon>
        <taxon>Dikarya</taxon>
        <taxon>Ascomycota</taxon>
        <taxon>Pezizomycotina</taxon>
        <taxon>Dothideomycetes</taxon>
        <taxon>Dothideomycetidae</taxon>
        <taxon>Mycosphaerellales</taxon>
        <taxon>Mycosphaerellaceae</taxon>
        <taxon>Dothistroma</taxon>
    </lineage>
</organism>
<dbReference type="AlphaFoldDB" id="M2XG80"/>
<dbReference type="OMA" id="EGTYFAW"/>
<accession>M2XG80</accession>
<name>M2XG80_DOTSN</name>
<feature type="region of interest" description="Disordered" evidence="1">
    <location>
        <begin position="1"/>
        <end position="30"/>
    </location>
</feature>
<dbReference type="OrthoDB" id="10421314at2759"/>
<sequence length="440" mass="48493">MLLPSDLQDPADSARSVVSPSNEPLQTTPICTSDSSEHLLRIDMAGPLSLRISSRIQLILAQPTYPHDIRDNKLSSLDGVRLVQRTLREPVNVRCMTCGELHSFAAKIDDWKVEIDDSVTPSAEEVESLASNVRYVAFHDIILTPLATARSGKQDTSSDGSKHVHIISTRAELTAVLTHLQKRLDPLQLNFAYWLIASENCRVITSVSSDNESFALSTSKKVAFIITAWQRLFDMVSESQCIPNEALFNDHFGVYLDTWLSKIKRAPGFSSLTALLHGTKNAGVLDIDDVAIGGSFRSSQQASSLDARHILAWQDVYEKVVLRASAAEGTYFAWQFSPEGEYRAPSFGVQDMLRELGVKKSTIRLFQSKHPKIMPGRDAQLACELKSAMKVLGPLVSNESNAEIRAAQQSAVREIVLAKLKSGAYGRVQENFVRAVLAAL</sequence>